<organism evidence="3">
    <name type="scientific">Arthroderma gypseum (strain ATCC MYA-4604 / CBS 118893)</name>
    <name type="common">Microsporum gypseum</name>
    <dbReference type="NCBI Taxonomy" id="535722"/>
    <lineage>
        <taxon>Eukaryota</taxon>
        <taxon>Fungi</taxon>
        <taxon>Dikarya</taxon>
        <taxon>Ascomycota</taxon>
        <taxon>Pezizomycotina</taxon>
        <taxon>Eurotiomycetes</taxon>
        <taxon>Eurotiomycetidae</taxon>
        <taxon>Onygenales</taxon>
        <taxon>Arthrodermataceae</taxon>
        <taxon>Nannizzia</taxon>
    </lineage>
</organism>
<dbReference type="AlphaFoldDB" id="E4V2E7"/>
<keyword evidence="1" id="KW-0732">Signal</keyword>
<protein>
    <submittedName>
        <fullName evidence="2">Uncharacterized protein</fullName>
    </submittedName>
</protein>
<dbReference type="GeneID" id="10026470"/>
<name>E4V2E7_ARTGP</name>
<evidence type="ECO:0000313" key="2">
    <source>
        <dbReference type="EMBL" id="EFR04212.1"/>
    </source>
</evidence>
<keyword evidence="3" id="KW-1185">Reference proteome</keyword>
<dbReference type="OrthoDB" id="10459854at2759"/>
<dbReference type="eggNOG" id="ENOG502RQEG">
    <property type="taxonomic scope" value="Eukaryota"/>
</dbReference>
<dbReference type="HOGENOM" id="CLU_1703781_0_0_1"/>
<dbReference type="RefSeq" id="XP_003171220.1">
    <property type="nucleotide sequence ID" value="XM_003171172.1"/>
</dbReference>
<gene>
    <name evidence="2" type="ORF">MGYG_07219</name>
</gene>
<proteinExistence type="predicted"/>
<accession>E4V2E7</accession>
<dbReference type="VEuPathDB" id="FungiDB:MGYG_07219"/>
<reference evidence="3" key="1">
    <citation type="journal article" date="2012" name="MBio">
        <title>Comparative genome analysis of Trichophyton rubrum and related dermatophytes reveals candidate genes involved in infection.</title>
        <authorList>
            <person name="Martinez D.A."/>
            <person name="Oliver B.G."/>
            <person name="Graeser Y."/>
            <person name="Goldberg J.M."/>
            <person name="Li W."/>
            <person name="Martinez-Rossi N.M."/>
            <person name="Monod M."/>
            <person name="Shelest E."/>
            <person name="Barton R.C."/>
            <person name="Birch E."/>
            <person name="Brakhage A.A."/>
            <person name="Chen Z."/>
            <person name="Gurr S.J."/>
            <person name="Heiman D."/>
            <person name="Heitman J."/>
            <person name="Kosti I."/>
            <person name="Rossi A."/>
            <person name="Saif S."/>
            <person name="Samalova M."/>
            <person name="Saunders C.W."/>
            <person name="Shea T."/>
            <person name="Summerbell R.C."/>
            <person name="Xu J."/>
            <person name="Young S."/>
            <person name="Zeng Q."/>
            <person name="Birren B.W."/>
            <person name="Cuomo C.A."/>
            <person name="White T.C."/>
        </authorList>
    </citation>
    <scope>NUCLEOTIDE SEQUENCE [LARGE SCALE GENOMIC DNA]</scope>
    <source>
        <strain evidence="3">ATCC MYA-4604 / CBS 118893</strain>
    </source>
</reference>
<dbReference type="PROSITE" id="PS51257">
    <property type="entry name" value="PROKAR_LIPOPROTEIN"/>
    <property type="match status" value="1"/>
</dbReference>
<dbReference type="Proteomes" id="UP000002669">
    <property type="component" value="Unassembled WGS sequence"/>
</dbReference>
<sequence length="154" mass="17226">MKPTDTAYLLALSIFTASALACVEPVQQEQRYACKVKPSEEDTKSACQKAKGSFCHPDKTREEKFFCIIDADDNKVTDFEEACKVDIQSIPCCIPREHNYVSLESCELMSQLMLLLTGQQIIRVRQPSYLSKGHGYNGVPPAQAAYKTVKLQTI</sequence>
<feature type="signal peptide" evidence="1">
    <location>
        <begin position="1"/>
        <end position="21"/>
    </location>
</feature>
<dbReference type="InParanoid" id="E4V2E7"/>
<evidence type="ECO:0000256" key="1">
    <source>
        <dbReference type="SAM" id="SignalP"/>
    </source>
</evidence>
<dbReference type="EMBL" id="DS989827">
    <property type="protein sequence ID" value="EFR04212.1"/>
    <property type="molecule type" value="Genomic_DNA"/>
</dbReference>
<evidence type="ECO:0000313" key="3">
    <source>
        <dbReference type="Proteomes" id="UP000002669"/>
    </source>
</evidence>
<feature type="chain" id="PRO_5003189440" evidence="1">
    <location>
        <begin position="22"/>
        <end position="154"/>
    </location>
</feature>